<comment type="caution">
    <text evidence="1">The sequence shown here is derived from an EMBL/GenBank/DDBJ whole genome shotgun (WGS) entry which is preliminary data.</text>
</comment>
<dbReference type="RefSeq" id="WP_115771792.1">
    <property type="nucleotide sequence ID" value="NZ_PIOC01000005.1"/>
</dbReference>
<gene>
    <name evidence="1" type="ORF">CWR48_04155</name>
</gene>
<organism evidence="1 2">
    <name type="scientific">Oceanobacillus arenosus</name>
    <dbReference type="NCBI Taxonomy" id="1229153"/>
    <lineage>
        <taxon>Bacteria</taxon>
        <taxon>Bacillati</taxon>
        <taxon>Bacillota</taxon>
        <taxon>Bacilli</taxon>
        <taxon>Bacillales</taxon>
        <taxon>Bacillaceae</taxon>
        <taxon>Oceanobacillus</taxon>
    </lineage>
</organism>
<keyword evidence="2" id="KW-1185">Reference proteome</keyword>
<reference evidence="2" key="1">
    <citation type="submission" date="2017-11" db="EMBL/GenBank/DDBJ databases">
        <authorList>
            <person name="Zhu W."/>
        </authorList>
    </citation>
    <scope>NUCLEOTIDE SEQUENCE [LARGE SCALE GENOMIC DNA]</scope>
    <source>
        <strain evidence="2">CAU 1183</strain>
    </source>
</reference>
<dbReference type="Proteomes" id="UP000257143">
    <property type="component" value="Unassembled WGS sequence"/>
</dbReference>
<dbReference type="AlphaFoldDB" id="A0A3D8PY50"/>
<dbReference type="EMBL" id="PIOC01000005">
    <property type="protein sequence ID" value="RDW21013.1"/>
    <property type="molecule type" value="Genomic_DNA"/>
</dbReference>
<accession>A0A3D8PY50</accession>
<evidence type="ECO:0000313" key="2">
    <source>
        <dbReference type="Proteomes" id="UP000257143"/>
    </source>
</evidence>
<dbReference type="OrthoDB" id="1956472at2"/>
<proteinExistence type="predicted"/>
<protein>
    <submittedName>
        <fullName evidence="1">Replication terminator protein</fullName>
    </submittedName>
</protein>
<evidence type="ECO:0000313" key="1">
    <source>
        <dbReference type="EMBL" id="RDW21013.1"/>
    </source>
</evidence>
<name>A0A3D8PY50_9BACI</name>
<sequence>MAQKNIDLPLSNLANGAIQEKLDYELKKVFDNIHDKNTKAQDKRAITIKLEFKPDENRQTVSVTSDFTTKLANVEGVTTTVLTGRDLNTGSIAAKELKSNVPGQTYFDDDSTQKTDVGEPIDVVEQEMQRKNVINLQKGRG</sequence>